<dbReference type="InterPro" id="IPR000515">
    <property type="entry name" value="MetI-like"/>
</dbReference>
<keyword evidence="5 7" id="KW-1133">Transmembrane helix</keyword>
<dbReference type="PANTHER" id="PTHR43744:SF8">
    <property type="entry name" value="SN-GLYCEROL-3-PHOSPHATE TRANSPORT SYSTEM PERMEASE PROTEIN UGPE"/>
    <property type="match status" value="1"/>
</dbReference>
<feature type="domain" description="ABC transmembrane type-1" evidence="8">
    <location>
        <begin position="85"/>
        <end position="308"/>
    </location>
</feature>
<evidence type="ECO:0000256" key="7">
    <source>
        <dbReference type="RuleBase" id="RU363032"/>
    </source>
</evidence>
<dbReference type="EMBL" id="NBZD01000002">
    <property type="protein sequence ID" value="PNH18812.1"/>
    <property type="molecule type" value="Genomic_DNA"/>
</dbReference>
<keyword evidence="6 7" id="KW-0472">Membrane</keyword>
<evidence type="ECO:0000259" key="8">
    <source>
        <dbReference type="PROSITE" id="PS50928"/>
    </source>
</evidence>
<evidence type="ECO:0000256" key="5">
    <source>
        <dbReference type="ARBA" id="ARBA00022989"/>
    </source>
</evidence>
<evidence type="ECO:0000256" key="4">
    <source>
        <dbReference type="ARBA" id="ARBA00022692"/>
    </source>
</evidence>
<dbReference type="GO" id="GO:0055085">
    <property type="term" value="P:transmembrane transport"/>
    <property type="evidence" value="ECO:0007669"/>
    <property type="project" value="InterPro"/>
</dbReference>
<dbReference type="PANTHER" id="PTHR43744">
    <property type="entry name" value="ABC TRANSPORTER PERMEASE PROTEIN MG189-RELATED-RELATED"/>
    <property type="match status" value="1"/>
</dbReference>
<keyword evidence="3" id="KW-1003">Cell membrane</keyword>
<gene>
    <name evidence="9" type="ORF">B7R76_04470</name>
</gene>
<accession>A0A2J8B204</accession>
<feature type="transmembrane region" description="Helical" evidence="7">
    <location>
        <begin position="224"/>
        <end position="244"/>
    </location>
</feature>
<dbReference type="InterPro" id="IPR035906">
    <property type="entry name" value="MetI-like_sf"/>
</dbReference>
<evidence type="ECO:0000256" key="3">
    <source>
        <dbReference type="ARBA" id="ARBA00022475"/>
    </source>
</evidence>
<feature type="transmembrane region" description="Helical" evidence="7">
    <location>
        <begin position="287"/>
        <end position="308"/>
    </location>
</feature>
<dbReference type="GO" id="GO:0005886">
    <property type="term" value="C:plasma membrane"/>
    <property type="evidence" value="ECO:0007669"/>
    <property type="project" value="UniProtKB-SubCell"/>
</dbReference>
<sequence>MAINKVPWQTYFAFNKSFKLAEAIFRSLLLTGLSVIILYPLFYSISIAFRPAAELYDPLVVLIPKTIVLTNLRNAIRYLDYREALVNSLLLVVISTLLQVSSCAMAGYGLSRFRFRAAKLIFLLVIITMIVPPQTVLIPAFVNFRFFNPLGLVSLYNYLTGSHININLVNTPLAFYLPAMLGNGIRSGVIIFIFRQFFRGLPKELEEAAYLDGCGPFRTFARIILPNAGGAVLITVLVSFVWYWNDFVYTTSLLNNYKTVMNQLYALKNHISHIMQYDVGANPQEGILILQAGVLLSVLPPLILYLLLHKKFKNSVDRSGLVG</sequence>
<evidence type="ECO:0000313" key="10">
    <source>
        <dbReference type="Proteomes" id="UP000236394"/>
    </source>
</evidence>
<evidence type="ECO:0000313" key="9">
    <source>
        <dbReference type="EMBL" id="PNH18812.1"/>
    </source>
</evidence>
<dbReference type="AlphaFoldDB" id="A0A2J8B204"/>
<evidence type="ECO:0000256" key="1">
    <source>
        <dbReference type="ARBA" id="ARBA00004651"/>
    </source>
</evidence>
<feature type="transmembrane region" description="Helical" evidence="7">
    <location>
        <begin position="120"/>
        <end position="142"/>
    </location>
</feature>
<evidence type="ECO:0000256" key="6">
    <source>
        <dbReference type="ARBA" id="ARBA00023136"/>
    </source>
</evidence>
<dbReference type="Pfam" id="PF00528">
    <property type="entry name" value="BPD_transp_1"/>
    <property type="match status" value="1"/>
</dbReference>
<organism evidence="9 10">
    <name type="scientific">Mageeibacillus indolicus</name>
    <dbReference type="NCBI Taxonomy" id="884684"/>
    <lineage>
        <taxon>Bacteria</taxon>
        <taxon>Bacillati</taxon>
        <taxon>Bacillota</taxon>
        <taxon>Clostridia</taxon>
        <taxon>Eubacteriales</taxon>
        <taxon>Oscillospiraceae</taxon>
        <taxon>Mageeibacillus</taxon>
    </lineage>
</organism>
<comment type="caution">
    <text evidence="9">The sequence shown here is derived from an EMBL/GenBank/DDBJ whole genome shotgun (WGS) entry which is preliminary data.</text>
</comment>
<protein>
    <recommendedName>
        <fullName evidence="8">ABC transmembrane type-1 domain-containing protein</fullName>
    </recommendedName>
</protein>
<feature type="transmembrane region" description="Helical" evidence="7">
    <location>
        <begin position="84"/>
        <end position="108"/>
    </location>
</feature>
<keyword evidence="2 7" id="KW-0813">Transport</keyword>
<dbReference type="RefSeq" id="WP_102892483.1">
    <property type="nucleotide sequence ID" value="NZ_NBZD01000002.1"/>
</dbReference>
<reference evidence="10" key="1">
    <citation type="submission" date="2017-04" db="EMBL/GenBank/DDBJ databases">
        <authorList>
            <person name="Bumgarner R.E."/>
            <person name="Fredricks D.N."/>
            <person name="Srinivasan S."/>
        </authorList>
    </citation>
    <scope>NUCLEOTIDE SEQUENCE [LARGE SCALE GENOMIC DNA]</scope>
    <source>
        <strain evidence="10">KA00405</strain>
    </source>
</reference>
<keyword evidence="4 7" id="KW-0812">Transmembrane</keyword>
<feature type="transmembrane region" description="Helical" evidence="7">
    <location>
        <begin position="23"/>
        <end position="43"/>
    </location>
</feature>
<comment type="similarity">
    <text evidence="7">Belongs to the binding-protein-dependent transport system permease family.</text>
</comment>
<proteinExistence type="inferred from homology"/>
<dbReference type="Proteomes" id="UP000236394">
    <property type="component" value="Unassembled WGS sequence"/>
</dbReference>
<feature type="transmembrane region" description="Helical" evidence="7">
    <location>
        <begin position="173"/>
        <end position="194"/>
    </location>
</feature>
<comment type="subcellular location">
    <subcellularLocation>
        <location evidence="1 7">Cell membrane</location>
        <topology evidence="1 7">Multi-pass membrane protein</topology>
    </subcellularLocation>
</comment>
<dbReference type="PROSITE" id="PS50928">
    <property type="entry name" value="ABC_TM1"/>
    <property type="match status" value="1"/>
</dbReference>
<dbReference type="SUPFAM" id="SSF161098">
    <property type="entry name" value="MetI-like"/>
    <property type="match status" value="1"/>
</dbReference>
<name>A0A2J8B204_9FIRM</name>
<evidence type="ECO:0000256" key="2">
    <source>
        <dbReference type="ARBA" id="ARBA00022448"/>
    </source>
</evidence>
<dbReference type="CDD" id="cd06261">
    <property type="entry name" value="TM_PBP2"/>
    <property type="match status" value="1"/>
</dbReference>
<dbReference type="Gene3D" id="1.10.3720.10">
    <property type="entry name" value="MetI-like"/>
    <property type="match status" value="1"/>
</dbReference>